<dbReference type="GO" id="GO:0008233">
    <property type="term" value="F:peptidase activity"/>
    <property type="evidence" value="ECO:0007669"/>
    <property type="project" value="TreeGrafter"/>
</dbReference>
<dbReference type="EMBL" id="LIAE01010462">
    <property type="protein sequence ID" value="PAV60575.1"/>
    <property type="molecule type" value="Genomic_DNA"/>
</dbReference>
<dbReference type="Pfam" id="PF00144">
    <property type="entry name" value="Beta-lactamase"/>
    <property type="match status" value="1"/>
</dbReference>
<dbReference type="InterPro" id="IPR052794">
    <property type="entry name" value="Mito_Ser_Protease_LACTB"/>
</dbReference>
<organism evidence="3 4">
    <name type="scientific">Diploscapter pachys</name>
    <dbReference type="NCBI Taxonomy" id="2018661"/>
    <lineage>
        <taxon>Eukaryota</taxon>
        <taxon>Metazoa</taxon>
        <taxon>Ecdysozoa</taxon>
        <taxon>Nematoda</taxon>
        <taxon>Chromadorea</taxon>
        <taxon>Rhabditida</taxon>
        <taxon>Rhabditina</taxon>
        <taxon>Rhabditomorpha</taxon>
        <taxon>Rhabditoidea</taxon>
        <taxon>Rhabditidae</taxon>
        <taxon>Diploscapter</taxon>
    </lineage>
</organism>
<evidence type="ECO:0000256" key="1">
    <source>
        <dbReference type="SAM" id="MobiDB-lite"/>
    </source>
</evidence>
<dbReference type="PANTHER" id="PTHR46520:SF1">
    <property type="entry name" value="SERINE BETA-LACTAMASE-LIKE PROTEIN LACTB, MITOCHONDRIAL"/>
    <property type="match status" value="1"/>
</dbReference>
<dbReference type="PANTHER" id="PTHR46520">
    <property type="entry name" value="SERINE BETA-LACTAMASE-LIKE PROTEIN LACTB, MITOCHONDRIAL"/>
    <property type="match status" value="1"/>
</dbReference>
<feature type="domain" description="Beta-lactamase-related" evidence="2">
    <location>
        <begin position="358"/>
        <end position="686"/>
    </location>
</feature>
<gene>
    <name evidence="3" type="ORF">WR25_23136</name>
</gene>
<protein>
    <recommendedName>
        <fullName evidence="2">Beta-lactamase-related domain-containing protein</fullName>
    </recommendedName>
</protein>
<proteinExistence type="predicted"/>
<accession>A0A2A2JFY4</accession>
<dbReference type="OrthoDB" id="5946976at2759"/>
<dbReference type="STRING" id="2018661.A0A2A2JFY4"/>
<feature type="region of interest" description="Disordered" evidence="1">
    <location>
        <begin position="266"/>
        <end position="288"/>
    </location>
</feature>
<feature type="compositionally biased region" description="Acidic residues" evidence="1">
    <location>
        <begin position="271"/>
        <end position="287"/>
    </location>
</feature>
<keyword evidence="4" id="KW-1185">Reference proteome</keyword>
<dbReference type="SUPFAM" id="SSF56601">
    <property type="entry name" value="beta-lactamase/transpeptidase-like"/>
    <property type="match status" value="1"/>
</dbReference>
<dbReference type="GO" id="GO:0005739">
    <property type="term" value="C:mitochondrion"/>
    <property type="evidence" value="ECO:0007669"/>
    <property type="project" value="TreeGrafter"/>
</dbReference>
<name>A0A2A2JFY4_9BILA</name>
<dbReference type="InterPro" id="IPR001466">
    <property type="entry name" value="Beta-lactam-related"/>
</dbReference>
<dbReference type="AlphaFoldDB" id="A0A2A2JFY4"/>
<evidence type="ECO:0000313" key="3">
    <source>
        <dbReference type="EMBL" id="PAV60575.1"/>
    </source>
</evidence>
<dbReference type="Proteomes" id="UP000218231">
    <property type="component" value="Unassembled WGS sequence"/>
</dbReference>
<dbReference type="GO" id="GO:0019216">
    <property type="term" value="P:regulation of lipid metabolic process"/>
    <property type="evidence" value="ECO:0007669"/>
    <property type="project" value="TreeGrafter"/>
</dbReference>
<dbReference type="GO" id="GO:0006508">
    <property type="term" value="P:proteolysis"/>
    <property type="evidence" value="ECO:0007669"/>
    <property type="project" value="TreeGrafter"/>
</dbReference>
<evidence type="ECO:0000313" key="4">
    <source>
        <dbReference type="Proteomes" id="UP000218231"/>
    </source>
</evidence>
<dbReference type="Gene3D" id="3.40.710.10">
    <property type="entry name" value="DD-peptidase/beta-lactamase superfamily"/>
    <property type="match status" value="1"/>
</dbReference>
<evidence type="ECO:0000259" key="2">
    <source>
        <dbReference type="Pfam" id="PF00144"/>
    </source>
</evidence>
<reference evidence="3 4" key="1">
    <citation type="journal article" date="2017" name="Curr. Biol.">
        <title>Genome architecture and evolution of a unichromosomal asexual nematode.</title>
        <authorList>
            <person name="Fradin H."/>
            <person name="Zegar C."/>
            <person name="Gutwein M."/>
            <person name="Lucas J."/>
            <person name="Kovtun M."/>
            <person name="Corcoran D."/>
            <person name="Baugh L.R."/>
            <person name="Kiontke K."/>
            <person name="Gunsalus K."/>
            <person name="Fitch D.H."/>
            <person name="Piano F."/>
        </authorList>
    </citation>
    <scope>NUCLEOTIDE SEQUENCE [LARGE SCALE GENOMIC DNA]</scope>
    <source>
        <strain evidence="3">PF1309</strain>
    </source>
</reference>
<sequence>MILFLEVLFGPVAGGPDGLGLGLHVNQNDCASICALSTRVRESAIRPANVTAGIRQIVNAEYGKVGNKPANDRQFCHSAQIMQYSYSRPSTSHSPTPSIRQVAGYKIIYLGKKKVYFNPKRYNAPNEELGKSNEEKVVDQIENAQLSGELLQDIGQEPEQWLTLSKYGIQMTNVSNGIVCLRIPLFSFVFTVVFEDSSLKSVENSIMISRKRSLALVECPRHRDQHECHLLQFIDKKQSEEFSSELEQILSEAKKDSDKLLKEAEQLKDEKEEEEGESTPIGSEDDISSGYESARLMPGWRWASSKSLFAATAAFVSTPFIYGKLQGNESEQQEQEKISIISKVQRQDNLVEKVAKARTVVDRYMTIYGIPGLSVAVSVDGRKIYAEGFGYADVETGAKCTEDTVMRIASISKPFTATIAAKLFEAGKLDLDKDILKKSANGEKLLEEKTTEKKNSSDAEYEEFFSNVEYKNVIEALRMFKDDDLLAEPGTKFNYTTHGLTLASAVIEKCAGEEFPLLIRKLCFELGLRNTQVDVNSKIISNRAKYYQRDGKHVLLNCPEVNNSYKWAGGGLLSNVHDLLIFGNAILFSSQSPSKDSLLSQSTIKEFWKPVIDGGGKIRVALGWMAVDAEDKVSMEGARSTGGFVYHTGGAVGASSVLFLRPKLDCKKASNNPEGTCVVILCNLQGVSVLQLAHELEEIFRN</sequence>
<dbReference type="InterPro" id="IPR011993">
    <property type="entry name" value="PH-like_dom_sf"/>
</dbReference>
<dbReference type="InterPro" id="IPR012338">
    <property type="entry name" value="Beta-lactam/transpept-like"/>
</dbReference>
<comment type="caution">
    <text evidence="3">The sequence shown here is derived from an EMBL/GenBank/DDBJ whole genome shotgun (WGS) entry which is preliminary data.</text>
</comment>
<dbReference type="Gene3D" id="2.30.29.30">
    <property type="entry name" value="Pleckstrin-homology domain (PH domain)/Phosphotyrosine-binding domain (PTB)"/>
    <property type="match status" value="1"/>
</dbReference>